<dbReference type="EMBL" id="JXOK01000032">
    <property type="protein sequence ID" value="KIN11170.1"/>
    <property type="molecule type" value="Genomic_DNA"/>
</dbReference>
<protein>
    <submittedName>
        <fullName evidence="1">Uncharacterized protein</fullName>
    </submittedName>
</protein>
<evidence type="ECO:0000313" key="2">
    <source>
        <dbReference type="Proteomes" id="UP000031977"/>
    </source>
</evidence>
<name>A0A0C3I875_9VIBR</name>
<reference evidence="1 2" key="1">
    <citation type="submission" date="2015-01" db="EMBL/GenBank/DDBJ databases">
        <title>Draft genome of Vibrio mytili type strain CAIM 528.</title>
        <authorList>
            <person name="Gonzalez-Castillo A."/>
            <person name="Gomez-Gil B."/>
            <person name="Enciso-Ibarra J."/>
        </authorList>
    </citation>
    <scope>NUCLEOTIDE SEQUENCE [LARGE SCALE GENOMIC DNA]</scope>
    <source>
        <strain evidence="1 2">CAIM 528</strain>
    </source>
</reference>
<accession>A0A0C3I875</accession>
<comment type="caution">
    <text evidence="1">The sequence shown here is derived from an EMBL/GenBank/DDBJ whole genome shotgun (WGS) entry which is preliminary data.</text>
</comment>
<keyword evidence="2" id="KW-1185">Reference proteome</keyword>
<dbReference type="RefSeq" id="WP_041155248.1">
    <property type="nucleotide sequence ID" value="NZ_CBCRVP010000040.1"/>
</dbReference>
<dbReference type="AlphaFoldDB" id="A0A0C3I875"/>
<dbReference type="Proteomes" id="UP000031977">
    <property type="component" value="Unassembled WGS sequence"/>
</dbReference>
<organism evidence="1 2">
    <name type="scientific">Vibrio mytili</name>
    <dbReference type="NCBI Taxonomy" id="50718"/>
    <lineage>
        <taxon>Bacteria</taxon>
        <taxon>Pseudomonadati</taxon>
        <taxon>Pseudomonadota</taxon>
        <taxon>Gammaproteobacteria</taxon>
        <taxon>Vibrionales</taxon>
        <taxon>Vibrionaceae</taxon>
        <taxon>Vibrio</taxon>
    </lineage>
</organism>
<evidence type="ECO:0000313" key="1">
    <source>
        <dbReference type="EMBL" id="KIN11170.1"/>
    </source>
</evidence>
<dbReference type="OrthoDB" id="6215512at2"/>
<gene>
    <name evidence="1" type="ORF">SU60_09065</name>
</gene>
<proteinExistence type="predicted"/>
<sequence length="82" mass="9053">MNMDNQVIETIDELEAFLQMVESGALGLDGAAGIALATNNADGRPFVAVLDEKHQLLLGRWVSQYVYENGKELVQKGPKRKH</sequence>